<dbReference type="AlphaFoldDB" id="K0KS64"/>
<feature type="transmembrane region" description="Helical" evidence="8">
    <location>
        <begin position="377"/>
        <end position="397"/>
    </location>
</feature>
<dbReference type="EMBL" id="CAIF01000111">
    <property type="protein sequence ID" value="CCH44174.1"/>
    <property type="molecule type" value="Genomic_DNA"/>
</dbReference>
<feature type="region of interest" description="Disordered" evidence="7">
    <location>
        <begin position="480"/>
        <end position="515"/>
    </location>
</feature>
<feature type="transmembrane region" description="Helical" evidence="8">
    <location>
        <begin position="117"/>
        <end position="135"/>
    </location>
</feature>
<dbReference type="Pfam" id="PF07690">
    <property type="entry name" value="MFS_1"/>
    <property type="match status" value="1"/>
</dbReference>
<dbReference type="InterPro" id="IPR020846">
    <property type="entry name" value="MFS_dom"/>
</dbReference>
<evidence type="ECO:0000256" key="5">
    <source>
        <dbReference type="ARBA" id="ARBA00023136"/>
    </source>
</evidence>
<keyword evidence="3 8" id="KW-0812">Transmembrane</keyword>
<feature type="domain" description="Major facilitator superfamily (MFS) profile" evidence="9">
    <location>
        <begin position="53"/>
        <end position="474"/>
    </location>
</feature>
<dbReference type="PANTHER" id="PTHR43791:SF28">
    <property type="entry name" value="MAJOR FACILITATOR SUPERFAMILY (MFS) PROFILE DOMAIN-CONTAINING PROTEIN"/>
    <property type="match status" value="1"/>
</dbReference>
<evidence type="ECO:0000256" key="3">
    <source>
        <dbReference type="ARBA" id="ARBA00022692"/>
    </source>
</evidence>
<dbReference type="InterPro" id="IPR011701">
    <property type="entry name" value="MFS"/>
</dbReference>
<feature type="transmembrane region" description="Helical" evidence="8">
    <location>
        <begin position="352"/>
        <end position="371"/>
    </location>
</feature>
<dbReference type="InterPro" id="IPR036259">
    <property type="entry name" value="MFS_trans_sf"/>
</dbReference>
<dbReference type="HOGENOM" id="CLU_001265_4_2_1"/>
<evidence type="ECO:0000256" key="8">
    <source>
        <dbReference type="SAM" id="Phobius"/>
    </source>
</evidence>
<keyword evidence="4 8" id="KW-1133">Transmembrane helix</keyword>
<comment type="similarity">
    <text evidence="6">Belongs to the major facilitator superfamily. Allantoate permease family.</text>
</comment>
<comment type="caution">
    <text evidence="10">The sequence shown here is derived from an EMBL/GenBank/DDBJ whole genome shotgun (WGS) entry which is preliminary data.</text>
</comment>
<evidence type="ECO:0000313" key="10">
    <source>
        <dbReference type="EMBL" id="CCH44174.1"/>
    </source>
</evidence>
<name>K0KS64_WICCF</name>
<proteinExistence type="inferred from homology"/>
<evidence type="ECO:0000313" key="11">
    <source>
        <dbReference type="Proteomes" id="UP000009328"/>
    </source>
</evidence>
<evidence type="ECO:0000256" key="2">
    <source>
        <dbReference type="ARBA" id="ARBA00022448"/>
    </source>
</evidence>
<protein>
    <submittedName>
        <fullName evidence="10">Vitamin H transporter</fullName>
    </submittedName>
</protein>
<dbReference type="SUPFAM" id="SSF103473">
    <property type="entry name" value="MFS general substrate transporter"/>
    <property type="match status" value="1"/>
</dbReference>
<evidence type="ECO:0000256" key="7">
    <source>
        <dbReference type="SAM" id="MobiDB-lite"/>
    </source>
</evidence>
<keyword evidence="2" id="KW-0813">Transport</keyword>
<accession>K0KS64</accession>
<feature type="transmembrane region" description="Helical" evidence="8">
    <location>
        <begin position="147"/>
        <end position="167"/>
    </location>
</feature>
<evidence type="ECO:0000256" key="6">
    <source>
        <dbReference type="ARBA" id="ARBA00037968"/>
    </source>
</evidence>
<dbReference type="STRING" id="1206466.K0KS64"/>
<dbReference type="GO" id="GO:0016020">
    <property type="term" value="C:membrane"/>
    <property type="evidence" value="ECO:0007669"/>
    <property type="project" value="UniProtKB-SubCell"/>
</dbReference>
<dbReference type="PROSITE" id="PS50850">
    <property type="entry name" value="MFS"/>
    <property type="match status" value="1"/>
</dbReference>
<evidence type="ECO:0000259" key="9">
    <source>
        <dbReference type="PROSITE" id="PS50850"/>
    </source>
</evidence>
<feature type="transmembrane region" description="Helical" evidence="8">
    <location>
        <begin position="447"/>
        <end position="466"/>
    </location>
</feature>
<organism evidence="10 11">
    <name type="scientific">Wickerhamomyces ciferrii (strain ATCC 14091 / BCRC 22168 / CBS 111 / JCM 3599 / NBRC 0793 / NRRL Y-1031 F-60-10)</name>
    <name type="common">Yeast</name>
    <name type="synonym">Pichia ciferrii</name>
    <dbReference type="NCBI Taxonomy" id="1206466"/>
    <lineage>
        <taxon>Eukaryota</taxon>
        <taxon>Fungi</taxon>
        <taxon>Dikarya</taxon>
        <taxon>Ascomycota</taxon>
        <taxon>Saccharomycotina</taxon>
        <taxon>Saccharomycetes</taxon>
        <taxon>Phaffomycetales</taxon>
        <taxon>Wickerhamomycetaceae</taxon>
        <taxon>Wickerhamomyces</taxon>
    </lineage>
</organism>
<comment type="subcellular location">
    <subcellularLocation>
        <location evidence="1">Membrane</location>
        <topology evidence="1">Multi-pass membrane protein</topology>
    </subcellularLocation>
</comment>
<dbReference type="FunFam" id="1.20.1250.20:FF:000065">
    <property type="entry name" value="Putative MFS pantothenate transporter"/>
    <property type="match status" value="1"/>
</dbReference>
<dbReference type="PANTHER" id="PTHR43791">
    <property type="entry name" value="PERMEASE-RELATED"/>
    <property type="match status" value="1"/>
</dbReference>
<feature type="transmembrane region" description="Helical" evidence="8">
    <location>
        <begin position="285"/>
        <end position="305"/>
    </location>
</feature>
<evidence type="ECO:0000256" key="4">
    <source>
        <dbReference type="ARBA" id="ARBA00022989"/>
    </source>
</evidence>
<feature type="transmembrane region" description="Helical" evidence="8">
    <location>
        <begin position="409"/>
        <end position="427"/>
    </location>
</feature>
<dbReference type="Gene3D" id="1.20.1250.20">
    <property type="entry name" value="MFS general substrate transporter like domains"/>
    <property type="match status" value="2"/>
</dbReference>
<feature type="transmembrane region" description="Helical" evidence="8">
    <location>
        <begin position="214"/>
        <end position="236"/>
    </location>
</feature>
<dbReference type="eggNOG" id="KOG2533">
    <property type="taxonomic scope" value="Eukaryota"/>
</dbReference>
<dbReference type="Proteomes" id="UP000009328">
    <property type="component" value="Unassembled WGS sequence"/>
</dbReference>
<keyword evidence="11" id="KW-1185">Reference proteome</keyword>
<keyword evidence="5 8" id="KW-0472">Membrane</keyword>
<feature type="compositionally biased region" description="Acidic residues" evidence="7">
    <location>
        <begin position="486"/>
        <end position="495"/>
    </location>
</feature>
<sequence>MSDIELETGHRHSQVVEQKPNKFVQWIRALFVWYPKNYDVLERKLLFKLDLSILAYACIATFVAGLDNANVNSAFVSGMKEDLGLYGNELNWLNIAYQCGNFSAQVPLLLLSSRPKLAPYLMPSMQLIFGILTFVQSQVKTVHQLYAIRFLVGVFDGPLYIVVHLLLGCIGNTNELFVRTGVFFSSTSLGTIINSYLQVAAYKNLSGVNGYKGWQWLFIIDGIITVPVALAGLAFFPGVPNSPKPWWFTDEEYALANKRRIRYKIEKAGKITLDSFKRTLKGWKFYVFGLSYISMLIAWYPTLYFNLWLKSQNRYSVSQINVYPTVQNVVNLVTAFFATTSASVISPWKPYVLLNAVGSSVFTLIMTIYHVPIPAVFFAFYIAGLIGAGSPILFATINRILKHDPEQKAIVLGSTMSFGFIAFTWIPLGLYPTAESEGKKAAPQWRIGYPVALFCSILMGALFLLSDYLERRDKAKLGITTRPEDEAVSDDEYEDSTGSSSLSVEDVQLDDGIKK</sequence>
<reference evidence="10 11" key="1">
    <citation type="journal article" date="2012" name="Eukaryot. Cell">
        <title>Draft genome sequence of Wickerhamomyces ciferrii NRRL Y-1031 F-60-10.</title>
        <authorList>
            <person name="Schneider J."/>
            <person name="Andrea H."/>
            <person name="Blom J."/>
            <person name="Jaenicke S."/>
            <person name="Ruckert C."/>
            <person name="Schorsch C."/>
            <person name="Szczepanowski R."/>
            <person name="Farwick M."/>
            <person name="Goesmann A."/>
            <person name="Puhler A."/>
            <person name="Schaffer S."/>
            <person name="Tauch A."/>
            <person name="Kohler T."/>
            <person name="Brinkrolf K."/>
        </authorList>
    </citation>
    <scope>NUCLEOTIDE SEQUENCE [LARGE SCALE GENOMIC DNA]</scope>
    <source>
        <strain evidence="11">ATCC 14091 / BCRC 22168 / CBS 111 / JCM 3599 / NBRC 0793 / NRRL Y-1031 F-60-10</strain>
    </source>
</reference>
<feature type="transmembrane region" description="Helical" evidence="8">
    <location>
        <begin position="325"/>
        <end position="345"/>
    </location>
</feature>
<gene>
    <name evidence="10" type="ORF">BN7_3733</name>
</gene>
<evidence type="ECO:0000256" key="1">
    <source>
        <dbReference type="ARBA" id="ARBA00004141"/>
    </source>
</evidence>
<dbReference type="GO" id="GO:0022857">
    <property type="term" value="F:transmembrane transporter activity"/>
    <property type="evidence" value="ECO:0007669"/>
    <property type="project" value="InterPro"/>
</dbReference>
<dbReference type="InParanoid" id="K0KS64"/>